<evidence type="ECO:0000256" key="1">
    <source>
        <dbReference type="ARBA" id="ARBA00004651"/>
    </source>
</evidence>
<feature type="transmembrane region" description="Helical" evidence="6">
    <location>
        <begin position="279"/>
        <end position="300"/>
    </location>
</feature>
<dbReference type="Gene3D" id="1.20.1250.20">
    <property type="entry name" value="MFS general substrate transporter like domains"/>
    <property type="match status" value="2"/>
</dbReference>
<dbReference type="GO" id="GO:0005886">
    <property type="term" value="C:plasma membrane"/>
    <property type="evidence" value="ECO:0007669"/>
    <property type="project" value="UniProtKB-SubCell"/>
</dbReference>
<dbReference type="AlphaFoldDB" id="A0A090MTZ2"/>
<dbReference type="InterPro" id="IPR036259">
    <property type="entry name" value="MFS_trans_sf"/>
</dbReference>
<gene>
    <name evidence="8" type="primary">sauU_3</name>
    <name evidence="8" type="ORF">BN961_02540</name>
</gene>
<feature type="transmembrane region" description="Helical" evidence="6">
    <location>
        <begin position="403"/>
        <end position="424"/>
    </location>
</feature>
<sequence>MAAYENVSSPVTSEPNRKITRAGIPARSWLTVILCSMYGIFYLDRVNISQSASFIQKDFNLTNTELGLIFSAFSWSYLAGQFSGGWLAYRFGARRVLFFCALIVGIGTISSGLVGGILTLFAARLAVGIGEGPAFPSATHAMRTWYPIRLFGWIQGITHSFARLGGAIAPPLVAALILIDGWRLSFYACGLLSLSWALVWVFYYKNNPFDHRLLTKAEAAELETPKAKSRGKTPWLALARRIWPATLVEFCYGWTLWVFSSWLPLYFMNQHHQDVKRSALFSGLLIAGGMIGDTVGGLVTDRLLVSTGKRRLARCGVMFAGMLGGGLFMLPTLFTHDLYWVVPLLALSFFCVELVVAPMWAVCMDITPQYAGIATSMMTLGFGLSGIISPIVFGWLIDRTGNWNVPFITAVAILFFGAALVWLIRPDVQLDTRETKSGTLTQ</sequence>
<feature type="transmembrane region" description="Helical" evidence="6">
    <location>
        <begin position="96"/>
        <end position="123"/>
    </location>
</feature>
<organism evidence="8 9">
    <name type="scientific">Afipia felis</name>
    <name type="common">Cat scratch disease bacillus</name>
    <dbReference type="NCBI Taxonomy" id="1035"/>
    <lineage>
        <taxon>Bacteria</taxon>
        <taxon>Pseudomonadati</taxon>
        <taxon>Pseudomonadota</taxon>
        <taxon>Alphaproteobacteria</taxon>
        <taxon>Hyphomicrobiales</taxon>
        <taxon>Nitrobacteraceae</taxon>
        <taxon>Afipia</taxon>
    </lineage>
</organism>
<feature type="transmembrane region" description="Helical" evidence="6">
    <location>
        <begin position="242"/>
        <end position="267"/>
    </location>
</feature>
<dbReference type="PROSITE" id="PS50850">
    <property type="entry name" value="MFS"/>
    <property type="match status" value="1"/>
</dbReference>
<evidence type="ECO:0000256" key="3">
    <source>
        <dbReference type="ARBA" id="ARBA00022692"/>
    </source>
</evidence>
<dbReference type="STRING" id="1035.BN961_02540"/>
<protein>
    <submittedName>
        <fullName evidence="8">Sulfoacetate transporter SauU</fullName>
    </submittedName>
</protein>
<feature type="transmembrane region" description="Helical" evidence="6">
    <location>
        <begin position="184"/>
        <end position="204"/>
    </location>
</feature>
<keyword evidence="2" id="KW-1003">Cell membrane</keyword>
<feature type="transmembrane region" description="Helical" evidence="6">
    <location>
        <begin position="312"/>
        <end position="334"/>
    </location>
</feature>
<keyword evidence="3 6" id="KW-0812">Transmembrane</keyword>
<dbReference type="EMBL" id="CCAZ020000001">
    <property type="protein sequence ID" value="CEG09119.1"/>
    <property type="molecule type" value="Genomic_DNA"/>
</dbReference>
<keyword evidence="4 6" id="KW-1133">Transmembrane helix</keyword>
<dbReference type="SUPFAM" id="SSF103473">
    <property type="entry name" value="MFS general substrate transporter"/>
    <property type="match status" value="1"/>
</dbReference>
<dbReference type="PIRSF" id="PIRSF002808">
    <property type="entry name" value="Hexose_phosphate_transp"/>
    <property type="match status" value="1"/>
</dbReference>
<dbReference type="InterPro" id="IPR011701">
    <property type="entry name" value="MFS"/>
</dbReference>
<feature type="transmembrane region" description="Helical" evidence="6">
    <location>
        <begin position="370"/>
        <end position="397"/>
    </location>
</feature>
<feature type="domain" description="Major facilitator superfamily (MFS) profile" evidence="7">
    <location>
        <begin position="30"/>
        <end position="429"/>
    </location>
</feature>
<comment type="caution">
    <text evidence="8">The sequence shown here is derived from an EMBL/GenBank/DDBJ whole genome shotgun (WGS) entry which is preliminary data.</text>
</comment>
<dbReference type="InterPro" id="IPR050382">
    <property type="entry name" value="MFS_Na/Anion_cotransporter"/>
</dbReference>
<evidence type="ECO:0000313" key="9">
    <source>
        <dbReference type="Proteomes" id="UP000035762"/>
    </source>
</evidence>
<dbReference type="GO" id="GO:0022857">
    <property type="term" value="F:transmembrane transporter activity"/>
    <property type="evidence" value="ECO:0007669"/>
    <property type="project" value="InterPro"/>
</dbReference>
<dbReference type="OrthoDB" id="272777at2"/>
<evidence type="ECO:0000256" key="2">
    <source>
        <dbReference type="ARBA" id="ARBA00022475"/>
    </source>
</evidence>
<name>A0A090MTZ2_AFIFE</name>
<dbReference type="RefSeq" id="WP_082157045.1">
    <property type="nucleotide sequence ID" value="NZ_CCAZ020000001.1"/>
</dbReference>
<dbReference type="InterPro" id="IPR000849">
    <property type="entry name" value="Sugar_P_transporter"/>
</dbReference>
<dbReference type="PANTHER" id="PTHR11662">
    <property type="entry name" value="SOLUTE CARRIER FAMILY 17"/>
    <property type="match status" value="1"/>
</dbReference>
<dbReference type="Pfam" id="PF07690">
    <property type="entry name" value="MFS_1"/>
    <property type="match status" value="1"/>
</dbReference>
<evidence type="ECO:0000256" key="4">
    <source>
        <dbReference type="ARBA" id="ARBA00022989"/>
    </source>
</evidence>
<reference evidence="8 9" key="1">
    <citation type="journal article" date="2014" name="Genome Announc.">
        <title>Genome Sequence of Afipia felis Strain 76713, Isolated in Hospital Water Using an Amoeba Co-Culture Procedure.</title>
        <authorList>
            <person name="Benamar S."/>
            <person name="La Scola B."/>
            <person name="Croce O."/>
        </authorList>
    </citation>
    <scope>NUCLEOTIDE SEQUENCE [LARGE SCALE GENOMIC DNA]</scope>
    <source>
        <strain evidence="8 9">76713</strain>
    </source>
</reference>
<keyword evidence="9" id="KW-1185">Reference proteome</keyword>
<evidence type="ECO:0000256" key="5">
    <source>
        <dbReference type="ARBA" id="ARBA00023136"/>
    </source>
</evidence>
<dbReference type="CDD" id="cd17319">
    <property type="entry name" value="MFS_ExuT_GudP_like"/>
    <property type="match status" value="1"/>
</dbReference>
<dbReference type="InterPro" id="IPR020846">
    <property type="entry name" value="MFS_dom"/>
</dbReference>
<accession>A0A090MTZ2</accession>
<evidence type="ECO:0000313" key="8">
    <source>
        <dbReference type="EMBL" id="CEG09119.1"/>
    </source>
</evidence>
<feature type="transmembrane region" description="Helical" evidence="6">
    <location>
        <begin position="26"/>
        <end position="43"/>
    </location>
</feature>
<keyword evidence="5 6" id="KW-0472">Membrane</keyword>
<dbReference type="Proteomes" id="UP000035762">
    <property type="component" value="Unassembled WGS sequence"/>
</dbReference>
<feature type="transmembrane region" description="Helical" evidence="6">
    <location>
        <begin position="66"/>
        <end position="89"/>
    </location>
</feature>
<evidence type="ECO:0000256" key="6">
    <source>
        <dbReference type="SAM" id="Phobius"/>
    </source>
</evidence>
<dbReference type="PANTHER" id="PTHR11662:SF399">
    <property type="entry name" value="FI19708P1-RELATED"/>
    <property type="match status" value="1"/>
</dbReference>
<evidence type="ECO:0000259" key="7">
    <source>
        <dbReference type="PROSITE" id="PS50850"/>
    </source>
</evidence>
<proteinExistence type="predicted"/>
<feature type="transmembrane region" description="Helical" evidence="6">
    <location>
        <begin position="340"/>
        <end position="363"/>
    </location>
</feature>
<comment type="subcellular location">
    <subcellularLocation>
        <location evidence="1">Cell membrane</location>
        <topology evidence="1">Multi-pass membrane protein</topology>
    </subcellularLocation>
</comment>